<dbReference type="OrthoDB" id="9810718at2"/>
<evidence type="ECO:0000259" key="2">
    <source>
        <dbReference type="SMART" id="SM00854"/>
    </source>
</evidence>
<proteinExistence type="inferred from homology"/>
<dbReference type="Proteomes" id="UP000292120">
    <property type="component" value="Unassembled WGS sequence"/>
</dbReference>
<evidence type="ECO:0000313" key="4">
    <source>
        <dbReference type="Proteomes" id="UP000292120"/>
    </source>
</evidence>
<dbReference type="InterPro" id="IPR019079">
    <property type="entry name" value="Capsule_synth_CapA"/>
</dbReference>
<evidence type="ECO:0000256" key="1">
    <source>
        <dbReference type="ARBA" id="ARBA00005662"/>
    </source>
</evidence>
<dbReference type="SUPFAM" id="SSF56300">
    <property type="entry name" value="Metallo-dependent phosphatases"/>
    <property type="match status" value="1"/>
</dbReference>
<feature type="domain" description="Capsule synthesis protein CapA" evidence="2">
    <location>
        <begin position="56"/>
        <end position="272"/>
    </location>
</feature>
<dbReference type="InterPro" id="IPR029052">
    <property type="entry name" value="Metallo-depent_PP-like"/>
</dbReference>
<protein>
    <recommendedName>
        <fullName evidence="2">Capsule synthesis protein CapA domain-containing protein</fullName>
    </recommendedName>
</protein>
<dbReference type="Pfam" id="PF09587">
    <property type="entry name" value="PGA_cap"/>
    <property type="match status" value="2"/>
</dbReference>
<sequence>MKTPLWLRPFTSRPYPPREAVGVLWRNLVGPSFANPTGLAWGPQHLALNDITPALTLGFGGDVMSMFDKPLVVDEAVQAFFAACDHVVLNFEGVITDAPQIAPDQKHTPRILDDVQALAPAERLVLSLANNHMGDYGEAACQACMALLSQRGFRHFGVRSSPIHDLHPMVRLITGTEWSNREGRHLAWLTEPGPLVKPGALNIAFPHWGYELEAYPRASLVERASQWLDAVDAIVAHHSHMPQPLQVVAPSAGSPGVKKLVAYSLGDLCFGLASDRPFFWPYQWGSVLRMTVGPLKAQPERWAIGTADWRFVHCGPSADGQAQRLSLHDRCALTSLTPLKPRRAWAARA</sequence>
<keyword evidence="4" id="KW-1185">Reference proteome</keyword>
<gene>
    <name evidence="3" type="ORF">EYS42_14470</name>
</gene>
<accession>A0A4Q9GVU1</accession>
<comment type="similarity">
    <text evidence="1">Belongs to the CapA family.</text>
</comment>
<name>A0A4Q9GVU1_9BURK</name>
<dbReference type="PANTHER" id="PTHR33393:SF13">
    <property type="entry name" value="PGA BIOSYNTHESIS PROTEIN CAPA"/>
    <property type="match status" value="1"/>
</dbReference>
<dbReference type="RefSeq" id="WP_130968902.1">
    <property type="nucleotide sequence ID" value="NZ_SIXI01000006.1"/>
</dbReference>
<reference evidence="3 4" key="1">
    <citation type="submission" date="2019-02" db="EMBL/GenBank/DDBJ databases">
        <title>Aquabacterium sp. strain KMB7.</title>
        <authorList>
            <person name="Chen W.-M."/>
        </authorList>
    </citation>
    <scope>NUCLEOTIDE SEQUENCE [LARGE SCALE GENOMIC DNA]</scope>
    <source>
        <strain evidence="3 4">KMB7</strain>
    </source>
</reference>
<comment type="caution">
    <text evidence="3">The sequence shown here is derived from an EMBL/GenBank/DDBJ whole genome shotgun (WGS) entry which is preliminary data.</text>
</comment>
<dbReference type="SMART" id="SM00854">
    <property type="entry name" value="PGA_cap"/>
    <property type="match status" value="1"/>
</dbReference>
<dbReference type="AlphaFoldDB" id="A0A4Q9GVU1"/>
<organism evidence="3 4">
    <name type="scientific">Aquabacterium lacunae</name>
    <dbReference type="NCBI Taxonomy" id="2528630"/>
    <lineage>
        <taxon>Bacteria</taxon>
        <taxon>Pseudomonadati</taxon>
        <taxon>Pseudomonadota</taxon>
        <taxon>Betaproteobacteria</taxon>
        <taxon>Burkholderiales</taxon>
        <taxon>Aquabacterium</taxon>
    </lineage>
</organism>
<dbReference type="EMBL" id="SIXI01000006">
    <property type="protein sequence ID" value="TBO28811.1"/>
    <property type="molecule type" value="Genomic_DNA"/>
</dbReference>
<evidence type="ECO:0000313" key="3">
    <source>
        <dbReference type="EMBL" id="TBO28811.1"/>
    </source>
</evidence>
<dbReference type="PANTHER" id="PTHR33393">
    <property type="entry name" value="POLYGLUTAMINE SYNTHESIS ACCESSORY PROTEIN RV0574C-RELATED"/>
    <property type="match status" value="1"/>
</dbReference>
<dbReference type="InterPro" id="IPR052169">
    <property type="entry name" value="CW_Biosynth-Accessory"/>
</dbReference>